<dbReference type="EMBL" id="VCKY01000311">
    <property type="protein sequence ID" value="TMR08213.1"/>
    <property type="molecule type" value="Genomic_DNA"/>
</dbReference>
<evidence type="ECO:0008006" key="3">
    <source>
        <dbReference type="Google" id="ProtNLM"/>
    </source>
</evidence>
<gene>
    <name evidence="1" type="ORF">ETD86_48790</name>
</gene>
<dbReference type="Proteomes" id="UP000309128">
    <property type="component" value="Unassembled WGS sequence"/>
</dbReference>
<comment type="caution">
    <text evidence="1">The sequence shown here is derived from an EMBL/GenBank/DDBJ whole genome shotgun (WGS) entry which is preliminary data.</text>
</comment>
<dbReference type="OrthoDB" id="341531at2"/>
<evidence type="ECO:0000313" key="2">
    <source>
        <dbReference type="Proteomes" id="UP000309128"/>
    </source>
</evidence>
<dbReference type="RefSeq" id="WP_138673435.1">
    <property type="nucleotide sequence ID" value="NZ_VCKY01000311.1"/>
</dbReference>
<accession>A0A5S4EX31</accession>
<organism evidence="1 2">
    <name type="scientific">Nonomuraea turkmeniaca</name>
    <dbReference type="NCBI Taxonomy" id="103838"/>
    <lineage>
        <taxon>Bacteria</taxon>
        <taxon>Bacillati</taxon>
        <taxon>Actinomycetota</taxon>
        <taxon>Actinomycetes</taxon>
        <taxon>Streptosporangiales</taxon>
        <taxon>Streptosporangiaceae</taxon>
        <taxon>Nonomuraea</taxon>
    </lineage>
</organism>
<sequence>MATHLQLDAPLVWCWDNLNIHLAADLANFAEQNKDWLRILQFPTYAMGQTRTGGSWTRTET</sequence>
<reference evidence="1 2" key="1">
    <citation type="submission" date="2019-05" db="EMBL/GenBank/DDBJ databases">
        <title>Draft genome sequence of Nonomuraea turkmeniaca DSM 43926.</title>
        <authorList>
            <person name="Saricaoglu S."/>
            <person name="Isik K."/>
        </authorList>
    </citation>
    <scope>NUCLEOTIDE SEQUENCE [LARGE SCALE GENOMIC DNA]</scope>
    <source>
        <strain evidence="1 2">DSM 43926</strain>
    </source>
</reference>
<keyword evidence="2" id="KW-1185">Reference proteome</keyword>
<protein>
    <recommendedName>
        <fullName evidence="3">Tc1-like transposase DDE domain-containing protein</fullName>
    </recommendedName>
</protein>
<dbReference type="AlphaFoldDB" id="A0A5S4EX31"/>
<name>A0A5S4EX31_9ACTN</name>
<evidence type="ECO:0000313" key="1">
    <source>
        <dbReference type="EMBL" id="TMR08213.1"/>
    </source>
</evidence>
<proteinExistence type="predicted"/>